<keyword evidence="3" id="KW-1185">Reference proteome</keyword>
<dbReference type="OMA" id="CLHESSH"/>
<dbReference type="Proteomes" id="UP000019373">
    <property type="component" value="Unassembled WGS sequence"/>
</dbReference>
<dbReference type="OrthoDB" id="5135333at2759"/>
<dbReference type="EMBL" id="KE721475">
    <property type="protein sequence ID" value="ERF69029.1"/>
    <property type="molecule type" value="Genomic_DNA"/>
</dbReference>
<dbReference type="RefSeq" id="XP_007805302.1">
    <property type="nucleotide sequence ID" value="XM_007807111.1"/>
</dbReference>
<name>U1HJD1_ENDPU</name>
<sequence>MVFTRPSRLAYTTSLHPAQALDRPLQNHHLKSCGKGDLPADLHLKVMDCVNGSIVTLEPQMEYVALSYVWGNRDGQQRVSRRDVSPREPSEYPKLIQDARTIVRELRFRYLWVDKYCINQEDANELHGLFGRMHQIYEGAAVTVAAAGSDDAESGIPGVSDVPRRPQPRAYISGKWYVSTLSDVGSALSSSRWKTRGWTYQEFVLSRRCLLFTKSQVYFVCRAGTQCEAVGGSLGIVHAKETDRGAISSVFLGRTREPPKWNFLGERLPKPNTEFWSRVEQYTARQLTYPSDALNAFRGILARAAYFSYWGVPIMIKPCESEYAASSDLNAGFAFGLAWHGAMDKTWWDGRHDGVDEQEPGSATGSYSRCRDFPSWSWAGWKGARVLMQEYIAWDRELASFNDFAKFWTEDGAGDLSTLLKVAPTKCLHESSHVIQLENTVVRLRITWNGTRYSVWHPDKWHTEPFLRPAATICQGYWAERPASPWPAGIEFEAILLYHYTRFIGSCTLLLIEQHETAYERVGLAWMDSDSFATLPATKRRIRLG</sequence>
<dbReference type="HOGENOM" id="CLU_002639_4_4_1"/>
<evidence type="ECO:0000313" key="2">
    <source>
        <dbReference type="EMBL" id="ERF69029.1"/>
    </source>
</evidence>
<dbReference type="GeneID" id="19243229"/>
<organism evidence="2 3">
    <name type="scientific">Endocarpon pusillum (strain Z07020 / HMAS-L-300199)</name>
    <name type="common">Lichen-forming fungus</name>
    <dbReference type="NCBI Taxonomy" id="1263415"/>
    <lineage>
        <taxon>Eukaryota</taxon>
        <taxon>Fungi</taxon>
        <taxon>Dikarya</taxon>
        <taxon>Ascomycota</taxon>
        <taxon>Pezizomycotina</taxon>
        <taxon>Eurotiomycetes</taxon>
        <taxon>Chaetothyriomycetidae</taxon>
        <taxon>Verrucariales</taxon>
        <taxon>Verrucariaceae</taxon>
        <taxon>Endocarpon</taxon>
    </lineage>
</organism>
<dbReference type="eggNOG" id="ENOG502SQ1Q">
    <property type="taxonomic scope" value="Eukaryota"/>
</dbReference>
<evidence type="ECO:0000259" key="1">
    <source>
        <dbReference type="Pfam" id="PF06985"/>
    </source>
</evidence>
<accession>U1HJD1</accession>
<dbReference type="PANTHER" id="PTHR33112">
    <property type="entry name" value="DOMAIN PROTEIN, PUTATIVE-RELATED"/>
    <property type="match status" value="1"/>
</dbReference>
<gene>
    <name evidence="2" type="ORF">EPUS_08379</name>
</gene>
<dbReference type="Pfam" id="PF06985">
    <property type="entry name" value="HET"/>
    <property type="match status" value="1"/>
</dbReference>
<proteinExistence type="predicted"/>
<dbReference type="PANTHER" id="PTHR33112:SF1">
    <property type="entry name" value="HETEROKARYON INCOMPATIBILITY DOMAIN-CONTAINING PROTEIN"/>
    <property type="match status" value="1"/>
</dbReference>
<feature type="domain" description="Heterokaryon incompatibility" evidence="1">
    <location>
        <begin position="63"/>
        <end position="202"/>
    </location>
</feature>
<evidence type="ECO:0000313" key="3">
    <source>
        <dbReference type="Proteomes" id="UP000019373"/>
    </source>
</evidence>
<dbReference type="AlphaFoldDB" id="U1HJD1"/>
<dbReference type="InterPro" id="IPR010730">
    <property type="entry name" value="HET"/>
</dbReference>
<reference evidence="3" key="1">
    <citation type="journal article" date="2014" name="BMC Genomics">
        <title>Genome characteristics reveal the impact of lichenization on lichen-forming fungus Endocarpon pusillum Hedwig (Verrucariales, Ascomycota).</title>
        <authorList>
            <person name="Wang Y.-Y."/>
            <person name="Liu B."/>
            <person name="Zhang X.-Y."/>
            <person name="Zhou Q.-M."/>
            <person name="Zhang T."/>
            <person name="Li H."/>
            <person name="Yu Y.-F."/>
            <person name="Zhang X.-L."/>
            <person name="Hao X.-Y."/>
            <person name="Wang M."/>
            <person name="Wang L."/>
            <person name="Wei J.-C."/>
        </authorList>
    </citation>
    <scope>NUCLEOTIDE SEQUENCE [LARGE SCALE GENOMIC DNA]</scope>
    <source>
        <strain evidence="3">Z07020 / HMAS-L-300199</strain>
    </source>
</reference>
<protein>
    <recommendedName>
        <fullName evidence="1">Heterokaryon incompatibility domain-containing protein</fullName>
    </recommendedName>
</protein>